<feature type="domain" description="Thioredoxin" evidence="2">
    <location>
        <begin position="30"/>
        <end position="159"/>
    </location>
</feature>
<accession>A0A923N6L6</accession>
<dbReference type="InterPro" id="IPR036249">
    <property type="entry name" value="Thioredoxin-like_sf"/>
</dbReference>
<dbReference type="InterPro" id="IPR013766">
    <property type="entry name" value="Thioredoxin_domain"/>
</dbReference>
<dbReference type="AlphaFoldDB" id="A0A923N6L6"/>
<dbReference type="GO" id="GO:0016491">
    <property type="term" value="F:oxidoreductase activity"/>
    <property type="evidence" value="ECO:0007669"/>
    <property type="project" value="InterPro"/>
</dbReference>
<dbReference type="Proteomes" id="UP000603640">
    <property type="component" value="Unassembled WGS sequence"/>
</dbReference>
<sequence length="217" mass="23788">MKKIFTILSCFVFLACGSPNETASAQIKTLVPGDNAPSFNLKNVDGKMISPEDYPDAKGFIVVFTCNTCPNAIEYEDRLIALGKKYNSKGYPVIAINPNPPSPFLVFSGETFSKMQKKAKTKGFSFPYLFDKGQIVTNQYGARATPHIFLLKKEESKYKVVYTGALDNDAWGKNPELERALYVEDAIAALDSGEEIKVASTKAIGCSVKRSFGGLLE</sequence>
<keyword evidence="1" id="KW-0732">Signal</keyword>
<dbReference type="Gene3D" id="3.40.30.10">
    <property type="entry name" value="Glutaredoxin"/>
    <property type="match status" value="1"/>
</dbReference>
<dbReference type="InterPro" id="IPR047262">
    <property type="entry name" value="PRX-like1"/>
</dbReference>
<dbReference type="InterPro" id="IPR000866">
    <property type="entry name" value="AhpC/TSA"/>
</dbReference>
<evidence type="ECO:0000256" key="1">
    <source>
        <dbReference type="SAM" id="SignalP"/>
    </source>
</evidence>
<evidence type="ECO:0000313" key="3">
    <source>
        <dbReference type="EMBL" id="MBC5991862.1"/>
    </source>
</evidence>
<gene>
    <name evidence="3" type="ORF">H8S84_03325</name>
</gene>
<dbReference type="PANTHER" id="PTHR43640:SF1">
    <property type="entry name" value="THIOREDOXIN-DEPENDENT PEROXIREDOXIN"/>
    <property type="match status" value="1"/>
</dbReference>
<dbReference type="GO" id="GO:0016209">
    <property type="term" value="F:antioxidant activity"/>
    <property type="evidence" value="ECO:0007669"/>
    <property type="project" value="InterPro"/>
</dbReference>
<dbReference type="SUPFAM" id="SSF52833">
    <property type="entry name" value="Thioredoxin-like"/>
    <property type="match status" value="1"/>
</dbReference>
<dbReference type="PROSITE" id="PS51257">
    <property type="entry name" value="PROKAR_LIPOPROTEIN"/>
    <property type="match status" value="1"/>
</dbReference>
<feature type="chain" id="PRO_5037986293" evidence="1">
    <location>
        <begin position="26"/>
        <end position="217"/>
    </location>
</feature>
<evidence type="ECO:0000259" key="2">
    <source>
        <dbReference type="PROSITE" id="PS51352"/>
    </source>
</evidence>
<proteinExistence type="predicted"/>
<dbReference type="PANTHER" id="PTHR43640">
    <property type="entry name" value="OS07G0260300 PROTEIN"/>
    <property type="match status" value="1"/>
</dbReference>
<name>A0A923N6L6_9BACT</name>
<dbReference type="RefSeq" id="WP_187065842.1">
    <property type="nucleotide sequence ID" value="NZ_JACRVF010000001.1"/>
</dbReference>
<dbReference type="CDD" id="cd02969">
    <property type="entry name" value="PRX_like1"/>
    <property type="match status" value="1"/>
</dbReference>
<keyword evidence="4" id="KW-1185">Reference proteome</keyword>
<organism evidence="3 4">
    <name type="scientific">Pontibacter cellulosilyticus</name>
    <dbReference type="NCBI Taxonomy" id="1720253"/>
    <lineage>
        <taxon>Bacteria</taxon>
        <taxon>Pseudomonadati</taxon>
        <taxon>Bacteroidota</taxon>
        <taxon>Cytophagia</taxon>
        <taxon>Cytophagales</taxon>
        <taxon>Hymenobacteraceae</taxon>
        <taxon>Pontibacter</taxon>
    </lineage>
</organism>
<feature type="signal peptide" evidence="1">
    <location>
        <begin position="1"/>
        <end position="25"/>
    </location>
</feature>
<dbReference type="Pfam" id="PF00578">
    <property type="entry name" value="AhpC-TSA"/>
    <property type="match status" value="1"/>
</dbReference>
<evidence type="ECO:0000313" key="4">
    <source>
        <dbReference type="Proteomes" id="UP000603640"/>
    </source>
</evidence>
<comment type="caution">
    <text evidence="3">The sequence shown here is derived from an EMBL/GenBank/DDBJ whole genome shotgun (WGS) entry which is preliminary data.</text>
</comment>
<dbReference type="EMBL" id="JACRVF010000001">
    <property type="protein sequence ID" value="MBC5991862.1"/>
    <property type="molecule type" value="Genomic_DNA"/>
</dbReference>
<protein>
    <submittedName>
        <fullName evidence="3">Thioredoxin family protein</fullName>
    </submittedName>
</protein>
<reference evidence="3" key="1">
    <citation type="submission" date="2020-08" db="EMBL/GenBank/DDBJ databases">
        <title>Pontibacter sp. SD6 16S ribosomal RNA gene Genome sequencing and assembly.</title>
        <authorList>
            <person name="Kang M."/>
        </authorList>
    </citation>
    <scope>NUCLEOTIDE SEQUENCE</scope>
    <source>
        <strain evidence="3">SD6</strain>
    </source>
</reference>
<dbReference type="PROSITE" id="PS51352">
    <property type="entry name" value="THIOREDOXIN_2"/>
    <property type="match status" value="1"/>
</dbReference>